<dbReference type="InterPro" id="IPR007110">
    <property type="entry name" value="Ig-like_dom"/>
</dbReference>
<organism evidence="6 7">
    <name type="scientific">Halocaridina rubra</name>
    <name type="common">Hawaiian red shrimp</name>
    <dbReference type="NCBI Taxonomy" id="373956"/>
    <lineage>
        <taxon>Eukaryota</taxon>
        <taxon>Metazoa</taxon>
        <taxon>Ecdysozoa</taxon>
        <taxon>Arthropoda</taxon>
        <taxon>Crustacea</taxon>
        <taxon>Multicrustacea</taxon>
        <taxon>Malacostraca</taxon>
        <taxon>Eumalacostraca</taxon>
        <taxon>Eucarida</taxon>
        <taxon>Decapoda</taxon>
        <taxon>Pleocyemata</taxon>
        <taxon>Caridea</taxon>
        <taxon>Atyoidea</taxon>
        <taxon>Atyidae</taxon>
        <taxon>Halocaridina</taxon>
    </lineage>
</organism>
<dbReference type="InterPro" id="IPR036179">
    <property type="entry name" value="Ig-like_dom_sf"/>
</dbReference>
<dbReference type="InterPro" id="IPR003599">
    <property type="entry name" value="Ig_sub"/>
</dbReference>
<comment type="caution">
    <text evidence="6">The sequence shown here is derived from an EMBL/GenBank/DDBJ whole genome shotgun (WGS) entry which is preliminary data.</text>
</comment>
<gene>
    <name evidence="6" type="ORF">SK128_019668</name>
</gene>
<evidence type="ECO:0000256" key="1">
    <source>
        <dbReference type="ARBA" id="ARBA00022729"/>
    </source>
</evidence>
<dbReference type="Pfam" id="PF07679">
    <property type="entry name" value="I-set"/>
    <property type="match status" value="2"/>
</dbReference>
<dbReference type="InterPro" id="IPR051170">
    <property type="entry name" value="Neural/epithelial_adhesion"/>
</dbReference>
<evidence type="ECO:0000256" key="2">
    <source>
        <dbReference type="ARBA" id="ARBA00022737"/>
    </source>
</evidence>
<dbReference type="SUPFAM" id="SSF48726">
    <property type="entry name" value="Immunoglobulin"/>
    <property type="match status" value="2"/>
</dbReference>
<evidence type="ECO:0000313" key="6">
    <source>
        <dbReference type="EMBL" id="KAK7075701.1"/>
    </source>
</evidence>
<keyword evidence="7" id="KW-1185">Reference proteome</keyword>
<dbReference type="AlphaFoldDB" id="A0AAN8X3V0"/>
<dbReference type="GO" id="GO:0043005">
    <property type="term" value="C:neuron projection"/>
    <property type="evidence" value="ECO:0007669"/>
    <property type="project" value="TreeGrafter"/>
</dbReference>
<dbReference type="SMART" id="SM00409">
    <property type="entry name" value="IG"/>
    <property type="match status" value="2"/>
</dbReference>
<dbReference type="InterPro" id="IPR013783">
    <property type="entry name" value="Ig-like_fold"/>
</dbReference>
<evidence type="ECO:0000256" key="3">
    <source>
        <dbReference type="ARBA" id="ARBA00023157"/>
    </source>
</evidence>
<name>A0AAN8X3V0_HALRR</name>
<keyword evidence="1" id="KW-0732">Signal</keyword>
<dbReference type="PANTHER" id="PTHR12231:SF253">
    <property type="entry name" value="DPR-INTERACTING PROTEIN ETA, ISOFORM B-RELATED"/>
    <property type="match status" value="1"/>
</dbReference>
<keyword evidence="2" id="KW-0677">Repeat</keyword>
<evidence type="ECO:0000259" key="5">
    <source>
        <dbReference type="PROSITE" id="PS50835"/>
    </source>
</evidence>
<dbReference type="InterPro" id="IPR013098">
    <property type="entry name" value="Ig_I-set"/>
</dbReference>
<evidence type="ECO:0000256" key="4">
    <source>
        <dbReference type="ARBA" id="ARBA00023319"/>
    </source>
</evidence>
<dbReference type="Proteomes" id="UP001381693">
    <property type="component" value="Unassembled WGS sequence"/>
</dbReference>
<sequence length="282" mass="31734">MHSHPEGHIVTVNVGHTARLICYVENPGDYEVVWMFKDTNVILSMGEIVITQDSRISVQREQRNTWILTITNVSVLDRGTYTCNINTQPPTSIPGILNVIEPPVLEDENEETWAKEGQQVILKCQARGTPSPTYKWIREDHGTIRLDDSTFAYPTPAVTWYRENDYGVQQLSEDYFTVIPQDGHNTTLNIKKLVFSDFGRYVCVIVNSFGDATYNILLKEAPLTAAPDIDGKTNGFQRTISTSQDSSMFNSYDKDTKNLSSPLIVNMMPGTNYGTNYGTIYG</sequence>
<dbReference type="InterPro" id="IPR003598">
    <property type="entry name" value="Ig_sub2"/>
</dbReference>
<dbReference type="SMART" id="SM00408">
    <property type="entry name" value="IGc2"/>
    <property type="match status" value="2"/>
</dbReference>
<keyword evidence="3" id="KW-1015">Disulfide bond</keyword>
<feature type="domain" description="Ig-like" evidence="5">
    <location>
        <begin position="5"/>
        <end position="94"/>
    </location>
</feature>
<proteinExistence type="predicted"/>
<keyword evidence="4" id="KW-0393">Immunoglobulin domain</keyword>
<protein>
    <recommendedName>
        <fullName evidence="5">Ig-like domain-containing protein</fullName>
    </recommendedName>
</protein>
<feature type="non-terminal residue" evidence="6">
    <location>
        <position position="282"/>
    </location>
</feature>
<evidence type="ECO:0000313" key="7">
    <source>
        <dbReference type="Proteomes" id="UP001381693"/>
    </source>
</evidence>
<dbReference type="EMBL" id="JAXCGZ010010236">
    <property type="protein sequence ID" value="KAK7075701.1"/>
    <property type="molecule type" value="Genomic_DNA"/>
</dbReference>
<dbReference type="PROSITE" id="PS50835">
    <property type="entry name" value="IG_LIKE"/>
    <property type="match status" value="2"/>
</dbReference>
<dbReference type="PANTHER" id="PTHR12231">
    <property type="entry name" value="CTX-RELATED TYPE I TRANSMEMBRANE PROTEIN"/>
    <property type="match status" value="1"/>
</dbReference>
<dbReference type="Pfam" id="PF13927">
    <property type="entry name" value="Ig_3"/>
    <property type="match status" value="1"/>
</dbReference>
<feature type="domain" description="Ig-like" evidence="5">
    <location>
        <begin position="102"/>
        <end position="224"/>
    </location>
</feature>
<reference evidence="6 7" key="1">
    <citation type="submission" date="2023-11" db="EMBL/GenBank/DDBJ databases">
        <title>Halocaridina rubra genome assembly.</title>
        <authorList>
            <person name="Smith C."/>
        </authorList>
    </citation>
    <scope>NUCLEOTIDE SEQUENCE [LARGE SCALE GENOMIC DNA]</scope>
    <source>
        <strain evidence="6">EP-1</strain>
        <tissue evidence="6">Whole</tissue>
    </source>
</reference>
<accession>A0AAN8X3V0</accession>
<dbReference type="Gene3D" id="2.60.40.10">
    <property type="entry name" value="Immunoglobulins"/>
    <property type="match status" value="3"/>
</dbReference>